<dbReference type="GO" id="GO:0008094">
    <property type="term" value="F:ATP-dependent activity, acting on DNA"/>
    <property type="evidence" value="ECO:0007669"/>
    <property type="project" value="TreeGrafter"/>
</dbReference>
<dbReference type="PANTHER" id="PTHR45626:SF14">
    <property type="entry name" value="ATP-DEPENDENT DNA HELICASE (EUROFUNG)"/>
    <property type="match status" value="1"/>
</dbReference>
<comment type="caution">
    <text evidence="5">The sequence shown here is derived from an EMBL/GenBank/DDBJ whole genome shotgun (WGS) entry which is preliminary data.</text>
</comment>
<protein>
    <recommendedName>
        <fullName evidence="4">Helicase C-terminal domain-containing protein</fullName>
    </recommendedName>
</protein>
<dbReference type="STRING" id="1209962.L0P933"/>
<feature type="non-terminal residue" evidence="5">
    <location>
        <position position="173"/>
    </location>
</feature>
<dbReference type="InterPro" id="IPR049730">
    <property type="entry name" value="SNF2/RAD54-like_C"/>
</dbReference>
<dbReference type="Gene3D" id="3.40.50.300">
    <property type="entry name" value="P-loop containing nucleotide triphosphate hydrolases"/>
    <property type="match status" value="2"/>
</dbReference>
<dbReference type="PANTHER" id="PTHR45626">
    <property type="entry name" value="TRANSCRIPTION TERMINATION FACTOR 2-RELATED"/>
    <property type="match status" value="1"/>
</dbReference>
<dbReference type="CDD" id="cd18793">
    <property type="entry name" value="SF2_C_SNF"/>
    <property type="match status" value="1"/>
</dbReference>
<dbReference type="GO" id="GO:0006281">
    <property type="term" value="P:DNA repair"/>
    <property type="evidence" value="ECO:0007669"/>
    <property type="project" value="TreeGrafter"/>
</dbReference>
<dbReference type="GO" id="GO:0005524">
    <property type="term" value="F:ATP binding"/>
    <property type="evidence" value="ECO:0007669"/>
    <property type="project" value="UniProtKB-KW"/>
</dbReference>
<evidence type="ECO:0000256" key="2">
    <source>
        <dbReference type="ARBA" id="ARBA00022801"/>
    </source>
</evidence>
<keyword evidence="2" id="KW-0378">Hydrolase</keyword>
<proteinExistence type="predicted"/>
<dbReference type="GO" id="GO:0005634">
    <property type="term" value="C:nucleus"/>
    <property type="evidence" value="ECO:0007669"/>
    <property type="project" value="TreeGrafter"/>
</dbReference>
<evidence type="ECO:0000259" key="4">
    <source>
        <dbReference type="SMART" id="SM00490"/>
    </source>
</evidence>
<keyword evidence="3" id="KW-0067">ATP-binding</keyword>
<name>L0P933_PNEJI</name>
<dbReference type="GO" id="GO:0016787">
    <property type="term" value="F:hydrolase activity"/>
    <property type="evidence" value="ECO:0007669"/>
    <property type="project" value="UniProtKB-KW"/>
</dbReference>
<gene>
    <name evidence="5" type="ORF">PNEJI1_002990</name>
</gene>
<dbReference type="InterPro" id="IPR050628">
    <property type="entry name" value="SNF2_RAD54_helicase_TF"/>
</dbReference>
<keyword evidence="1" id="KW-0547">Nucleotide-binding</keyword>
<dbReference type="SUPFAM" id="SSF52540">
    <property type="entry name" value="P-loop containing nucleoside triphosphate hydrolases"/>
    <property type="match status" value="1"/>
</dbReference>
<reference evidence="5 6" key="1">
    <citation type="journal article" date="2012" name="MBio">
        <title>De novo assembly of the Pneumocystis jirovecii genome from a single bronchoalveolar lavage fluid specimen from a patient.</title>
        <authorList>
            <person name="Cisse O.H."/>
            <person name="Pagni M."/>
            <person name="Hauser P.M."/>
        </authorList>
    </citation>
    <scope>NUCLEOTIDE SEQUENCE [LARGE SCALE GENOMIC DNA]</scope>
    <source>
        <strain evidence="5 6">SE8</strain>
    </source>
</reference>
<dbReference type="InterPro" id="IPR027417">
    <property type="entry name" value="P-loop_NTPase"/>
</dbReference>
<organism evidence="6">
    <name type="scientific">Pneumocystis jirovecii</name>
    <name type="common">Human pneumocystis pneumonia agent</name>
    <dbReference type="NCBI Taxonomy" id="42068"/>
    <lineage>
        <taxon>Eukaryota</taxon>
        <taxon>Fungi</taxon>
        <taxon>Dikarya</taxon>
        <taxon>Ascomycota</taxon>
        <taxon>Taphrinomycotina</taxon>
        <taxon>Pneumocystomycetes</taxon>
        <taxon>Pneumocystaceae</taxon>
        <taxon>Pneumocystis</taxon>
    </lineage>
</organism>
<evidence type="ECO:0000313" key="6">
    <source>
        <dbReference type="Proteomes" id="UP000010422"/>
    </source>
</evidence>
<dbReference type="InterPro" id="IPR001650">
    <property type="entry name" value="Helicase_C-like"/>
</dbReference>
<dbReference type="VEuPathDB" id="FungiDB:PNEJI1_002990"/>
<sequence>MVSLFDDLKLKNEKNKKFKCDICFEEFHLQNNDLKENKCEKCLKIFVKNLPENQNLENKLKGPIVSSKIKKMMEILQFKDNNSGTDHKTIVFSQFTSMLDLIEPFLKAENIKFVRYDDIEVLLCSLKSGALGLNLTVANRVILLDIWWNPAVEEQAIDRVYRIGQTKNSKREY</sequence>
<dbReference type="InParanoid" id="L0P933"/>
<dbReference type="EMBL" id="CAKM01000114">
    <property type="protein sequence ID" value="CCJ28732.1"/>
    <property type="molecule type" value="Genomic_DNA"/>
</dbReference>
<dbReference type="Proteomes" id="UP000010422">
    <property type="component" value="Unassembled WGS sequence"/>
</dbReference>
<evidence type="ECO:0000256" key="1">
    <source>
        <dbReference type="ARBA" id="ARBA00022741"/>
    </source>
</evidence>
<dbReference type="Pfam" id="PF00271">
    <property type="entry name" value="Helicase_C"/>
    <property type="match status" value="1"/>
</dbReference>
<dbReference type="SMART" id="SM00490">
    <property type="entry name" value="HELICc"/>
    <property type="match status" value="1"/>
</dbReference>
<accession>L0P933</accession>
<dbReference type="AlphaFoldDB" id="L0P933"/>
<evidence type="ECO:0000313" key="5">
    <source>
        <dbReference type="EMBL" id="CCJ28732.1"/>
    </source>
</evidence>
<feature type="domain" description="Helicase C-terminal" evidence="4">
    <location>
        <begin position="100"/>
        <end position="164"/>
    </location>
</feature>
<evidence type="ECO:0000256" key="3">
    <source>
        <dbReference type="ARBA" id="ARBA00022840"/>
    </source>
</evidence>